<evidence type="ECO:0000313" key="1">
    <source>
        <dbReference type="Proteomes" id="UP000887561"/>
    </source>
</evidence>
<dbReference type="Gene3D" id="3.30.420.10">
    <property type="entry name" value="Ribonuclease H-like superfamily/Ribonuclease H"/>
    <property type="match status" value="1"/>
</dbReference>
<keyword evidence="1" id="KW-1185">Reference proteome</keyword>
<dbReference type="Proteomes" id="UP000887561">
    <property type="component" value="Unplaced"/>
</dbReference>
<organism evidence="1 2">
    <name type="scientific">Meloidogyne javanica</name>
    <name type="common">Root-knot nematode worm</name>
    <dbReference type="NCBI Taxonomy" id="6303"/>
    <lineage>
        <taxon>Eukaryota</taxon>
        <taxon>Metazoa</taxon>
        <taxon>Ecdysozoa</taxon>
        <taxon>Nematoda</taxon>
        <taxon>Chromadorea</taxon>
        <taxon>Rhabditida</taxon>
        <taxon>Tylenchina</taxon>
        <taxon>Tylenchomorpha</taxon>
        <taxon>Tylenchoidea</taxon>
        <taxon>Meloidogynidae</taxon>
        <taxon>Meloidogyninae</taxon>
        <taxon>Meloidogyne</taxon>
        <taxon>Meloidogyne incognita group</taxon>
    </lineage>
</organism>
<evidence type="ECO:0000313" key="2">
    <source>
        <dbReference type="WBParaSite" id="scaffold35736_cov171.g22656"/>
    </source>
</evidence>
<protein>
    <submittedName>
        <fullName evidence="2">Uncharacterized protein</fullName>
    </submittedName>
</protein>
<accession>A0A915MFW1</accession>
<reference evidence="2" key="1">
    <citation type="submission" date="2022-11" db="UniProtKB">
        <authorList>
            <consortium name="WormBaseParasite"/>
        </authorList>
    </citation>
    <scope>IDENTIFICATION</scope>
</reference>
<dbReference type="SUPFAM" id="SSF53098">
    <property type="entry name" value="Ribonuclease H-like"/>
    <property type="match status" value="1"/>
</dbReference>
<proteinExistence type="predicted"/>
<sequence>MCSEEKQQKNEWIDVMKSDKVQDFFLLKQIQWKFNTAYSPWRGAFYERLIGSIKHHLYRVIGKKMMQFEELYTLLIEVERILNERPLTYYTSRELVIPLRPIDILDCSVENPSGINLTSIIDEDPDYEPTKSNVTNLLRAHQLAMERWHQVKNKSIGFPYIDQIVLIKSENDQCPRNMAQNRQMRNRVPLEARSPFLIITDRRVEELREYLRNENIRCRVRRKIWMRISERIDYPGLGNIIRQVEPYYFADMIVMSEAARIPRILDQQERNRNRNLVNRRRNQFNYGAINNNSSRNRPNENNFRRNNFERNQYFHVRQNNYRRNRDTSRERIREENVEPRIKRARIIENNVRENRIIIPEIITNRGNNNLQNKRESNRLEIKDVGILQINKNKQEQTKEIDEEKLKQFQEIFEEMKKYINIANENKEETSTSNKTQEDKNVVKLGKQIEFNGGKENLEEIIRFPLREINEEVLNITAKLKPTEIKNTL</sequence>
<dbReference type="GO" id="GO:0003676">
    <property type="term" value="F:nucleic acid binding"/>
    <property type="evidence" value="ECO:0007669"/>
    <property type="project" value="InterPro"/>
</dbReference>
<dbReference type="InterPro" id="IPR036397">
    <property type="entry name" value="RNaseH_sf"/>
</dbReference>
<dbReference type="AlphaFoldDB" id="A0A915MFW1"/>
<dbReference type="InterPro" id="IPR012337">
    <property type="entry name" value="RNaseH-like_sf"/>
</dbReference>
<dbReference type="WBParaSite" id="scaffold35736_cov171.g22656">
    <property type="protein sequence ID" value="scaffold35736_cov171.g22656"/>
    <property type="gene ID" value="scaffold35736_cov171.g22656"/>
</dbReference>
<name>A0A915MFW1_MELJA</name>